<dbReference type="RefSeq" id="WP_126162983.1">
    <property type="nucleotide sequence ID" value="NZ_RQPJ01000014.1"/>
</dbReference>
<dbReference type="Gene3D" id="1.20.120.520">
    <property type="entry name" value="nmb1532 protein domain like"/>
    <property type="match status" value="1"/>
</dbReference>
<sequence>MKPKPIKRHLVLQPLSREHHQGLLLSWKIRTGFTKKIAYSRIKAYTDWFYKTYLIPHFTEEETHIFPILGEDNDLVKKAITQHRRLKRLFNTEKDIEKSLAIIEEELEQHIRFEERILFNEIQKVATEQQLQTIAAHQNEKEYIENSSDMFWK</sequence>
<organism evidence="1 2">
    <name type="scientific">Arenibacter aquaticus</name>
    <dbReference type="NCBI Taxonomy" id="2489054"/>
    <lineage>
        <taxon>Bacteria</taxon>
        <taxon>Pseudomonadati</taxon>
        <taxon>Bacteroidota</taxon>
        <taxon>Flavobacteriia</taxon>
        <taxon>Flavobacteriales</taxon>
        <taxon>Flavobacteriaceae</taxon>
        <taxon>Arenibacter</taxon>
    </lineage>
</organism>
<comment type="caution">
    <text evidence="1">The sequence shown here is derived from an EMBL/GenBank/DDBJ whole genome shotgun (WGS) entry which is preliminary data.</text>
</comment>
<dbReference type="EMBL" id="RQPJ01000014">
    <property type="protein sequence ID" value="RTE52750.1"/>
    <property type="molecule type" value="Genomic_DNA"/>
</dbReference>
<evidence type="ECO:0000313" key="2">
    <source>
        <dbReference type="Proteomes" id="UP000267585"/>
    </source>
</evidence>
<protein>
    <submittedName>
        <fullName evidence="1">Hemerythrin domain-containing protein</fullName>
    </submittedName>
</protein>
<keyword evidence="2" id="KW-1185">Reference proteome</keyword>
<gene>
    <name evidence="1" type="ORF">EHW67_13830</name>
</gene>
<dbReference type="AlphaFoldDB" id="A0A3S0D4B0"/>
<dbReference type="Proteomes" id="UP000267585">
    <property type="component" value="Unassembled WGS sequence"/>
</dbReference>
<name>A0A3S0D4B0_9FLAO</name>
<accession>A0A3S0D4B0</accession>
<reference evidence="1 2" key="1">
    <citation type="submission" date="2018-11" db="EMBL/GenBank/DDBJ databases">
        <title>Arenibacter aquaticus sp.nov., a marine bacterium isolated from surface seawater in the South China Sea.</title>
        <authorList>
            <person name="Guo J."/>
            <person name="Sun J."/>
        </authorList>
    </citation>
    <scope>NUCLEOTIDE SEQUENCE [LARGE SCALE GENOMIC DNA]</scope>
    <source>
        <strain evidence="1 2">GUO666</strain>
    </source>
</reference>
<dbReference type="OrthoDB" id="9793254at2"/>
<proteinExistence type="predicted"/>
<evidence type="ECO:0000313" key="1">
    <source>
        <dbReference type="EMBL" id="RTE52750.1"/>
    </source>
</evidence>